<dbReference type="KEGG" id="msr:AU15_01875"/>
<dbReference type="EMBL" id="CP007152">
    <property type="protein sequence ID" value="AHI32958.1"/>
    <property type="molecule type" value="Genomic_DNA"/>
</dbReference>
<gene>
    <name evidence="2" type="ORF">AU15_01875</name>
</gene>
<evidence type="ECO:0000313" key="2">
    <source>
        <dbReference type="EMBL" id="AHI32958.1"/>
    </source>
</evidence>
<evidence type="ECO:0000256" key="1">
    <source>
        <dbReference type="SAM" id="Phobius"/>
    </source>
</evidence>
<proteinExistence type="predicted"/>
<keyword evidence="1" id="KW-1133">Transmembrane helix</keyword>
<reference evidence="2 3" key="1">
    <citation type="journal article" date="2014" name="Genome Announc.">
        <title>Draft Genome Sequences of Marinobacter similis A3d10T and Marinobacter salarius R9SW1T.</title>
        <authorList>
            <person name="Ivanova E.P."/>
            <person name="Ng H.J."/>
            <person name="Webb H.K."/>
            <person name="Feng G."/>
            <person name="Oshima K."/>
            <person name="Hattori M."/>
            <person name="Ohkuma M."/>
            <person name="Sergeev A.F."/>
            <person name="Mikhailov V.V."/>
            <person name="Crawford R.J."/>
            <person name="Sawabe T."/>
        </authorList>
    </citation>
    <scope>NUCLEOTIDE SEQUENCE [LARGE SCALE GENOMIC DNA]</scope>
    <source>
        <strain evidence="3">A3d10 and R9SW1</strain>
    </source>
</reference>
<feature type="transmembrane region" description="Helical" evidence="1">
    <location>
        <begin position="20"/>
        <end position="37"/>
    </location>
</feature>
<keyword evidence="1" id="KW-0472">Membrane</keyword>
<organism evidence="2 3">
    <name type="scientific">Marinobacter salarius</name>
    <dbReference type="NCBI Taxonomy" id="1420917"/>
    <lineage>
        <taxon>Bacteria</taxon>
        <taxon>Pseudomonadati</taxon>
        <taxon>Pseudomonadota</taxon>
        <taxon>Gammaproteobacteria</taxon>
        <taxon>Pseudomonadales</taxon>
        <taxon>Marinobacteraceae</taxon>
        <taxon>Marinobacter</taxon>
    </lineage>
</organism>
<evidence type="ECO:0000313" key="3">
    <source>
        <dbReference type="Proteomes" id="UP000035081"/>
    </source>
</evidence>
<dbReference type="HOGENOM" id="CLU_2789028_0_0_6"/>
<dbReference type="Proteomes" id="UP000035081">
    <property type="component" value="Chromosome"/>
</dbReference>
<name>W5Z3B0_9GAMM</name>
<dbReference type="AlphaFoldDB" id="W5Z3B0"/>
<keyword evidence="1" id="KW-0812">Transmembrane</keyword>
<sequence>MIRPTPALWNTDRCVGADLTGNQLIGIGLIAIFAGNFHRFHRNGRITEDLLDKHPELVNDLRLTAFFC</sequence>
<accession>W5Z3B0</accession>
<protein>
    <submittedName>
        <fullName evidence="2">Uncharacterized protein</fullName>
    </submittedName>
</protein>